<proteinExistence type="predicted"/>
<dbReference type="Proteomes" id="UP000467840">
    <property type="component" value="Chromosome 14"/>
</dbReference>
<dbReference type="AlphaFoldDB" id="A0A6A6MBK5"/>
<sequence>MKEVVKGKSFSVTVKKKSKVIDVDFLASVLNLPNNGNRIETFKDVKKLKDYNERHFNYLSFQRDGKMSWTVADAVDYNGLPADRSKTGGWIPAALVLGQ</sequence>
<keyword evidence="2" id="KW-1185">Reference proteome</keyword>
<dbReference type="EMBL" id="JAAGAX010000006">
    <property type="protein sequence ID" value="KAF2310644.1"/>
    <property type="molecule type" value="Genomic_DNA"/>
</dbReference>
<comment type="caution">
    <text evidence="1">The sequence shown here is derived from an EMBL/GenBank/DDBJ whole genome shotgun (WGS) entry which is preliminary data.</text>
</comment>
<evidence type="ECO:0000313" key="1">
    <source>
        <dbReference type="EMBL" id="KAF2310644.1"/>
    </source>
</evidence>
<gene>
    <name evidence="1" type="ORF">GH714_016011</name>
</gene>
<name>A0A6A6MBK5_HEVBR</name>
<evidence type="ECO:0000313" key="2">
    <source>
        <dbReference type="Proteomes" id="UP000467840"/>
    </source>
</evidence>
<accession>A0A6A6MBK5</accession>
<reference evidence="1 2" key="1">
    <citation type="journal article" date="2020" name="Mol. Plant">
        <title>The Chromosome-Based Rubber Tree Genome Provides New Insights into Spurge Genome Evolution and Rubber Biosynthesis.</title>
        <authorList>
            <person name="Liu J."/>
            <person name="Shi C."/>
            <person name="Shi C.C."/>
            <person name="Li W."/>
            <person name="Zhang Q.J."/>
            <person name="Zhang Y."/>
            <person name="Li K."/>
            <person name="Lu H.F."/>
            <person name="Shi C."/>
            <person name="Zhu S.T."/>
            <person name="Xiao Z.Y."/>
            <person name="Nan H."/>
            <person name="Yue Y."/>
            <person name="Zhu X.G."/>
            <person name="Wu Y."/>
            <person name="Hong X.N."/>
            <person name="Fan G.Y."/>
            <person name="Tong Y."/>
            <person name="Zhang D."/>
            <person name="Mao C.L."/>
            <person name="Liu Y.L."/>
            <person name="Hao S.J."/>
            <person name="Liu W.Q."/>
            <person name="Lv M.Q."/>
            <person name="Zhang H.B."/>
            <person name="Liu Y."/>
            <person name="Hu-Tang G.R."/>
            <person name="Wang J.P."/>
            <person name="Wang J.H."/>
            <person name="Sun Y.H."/>
            <person name="Ni S.B."/>
            <person name="Chen W.B."/>
            <person name="Zhang X.C."/>
            <person name="Jiao Y.N."/>
            <person name="Eichler E.E."/>
            <person name="Li G.H."/>
            <person name="Liu X."/>
            <person name="Gao L.Z."/>
        </authorList>
    </citation>
    <scope>NUCLEOTIDE SEQUENCE [LARGE SCALE GENOMIC DNA]</scope>
    <source>
        <strain evidence="2">cv. GT1</strain>
        <tissue evidence="1">Leaf</tissue>
    </source>
</reference>
<protein>
    <submittedName>
        <fullName evidence="1">Uncharacterized protein</fullName>
    </submittedName>
</protein>
<organism evidence="1 2">
    <name type="scientific">Hevea brasiliensis</name>
    <name type="common">Para rubber tree</name>
    <name type="synonym">Siphonia brasiliensis</name>
    <dbReference type="NCBI Taxonomy" id="3981"/>
    <lineage>
        <taxon>Eukaryota</taxon>
        <taxon>Viridiplantae</taxon>
        <taxon>Streptophyta</taxon>
        <taxon>Embryophyta</taxon>
        <taxon>Tracheophyta</taxon>
        <taxon>Spermatophyta</taxon>
        <taxon>Magnoliopsida</taxon>
        <taxon>eudicotyledons</taxon>
        <taxon>Gunneridae</taxon>
        <taxon>Pentapetalae</taxon>
        <taxon>rosids</taxon>
        <taxon>fabids</taxon>
        <taxon>Malpighiales</taxon>
        <taxon>Euphorbiaceae</taxon>
        <taxon>Crotonoideae</taxon>
        <taxon>Micrandreae</taxon>
        <taxon>Hevea</taxon>
    </lineage>
</organism>